<dbReference type="PANTHER" id="PTHR24252:SF17">
    <property type="entry name" value="SUPPRESSOR OF TUMORIGENICITY 14 PROTEIN HOMOLOG-RELATED"/>
    <property type="match status" value="1"/>
</dbReference>
<dbReference type="AlphaFoldDB" id="L7N002"/>
<dbReference type="InterPro" id="IPR043504">
    <property type="entry name" value="Peptidase_S1_PA_chymotrypsin"/>
</dbReference>
<dbReference type="SUPFAM" id="SSF82671">
    <property type="entry name" value="SEA domain"/>
    <property type="match status" value="1"/>
</dbReference>
<organism evidence="15 16">
    <name type="scientific">Anolis carolinensis</name>
    <name type="common">Green anole</name>
    <name type="synonym">American chameleon</name>
    <dbReference type="NCBI Taxonomy" id="28377"/>
    <lineage>
        <taxon>Eukaryota</taxon>
        <taxon>Metazoa</taxon>
        <taxon>Chordata</taxon>
        <taxon>Craniata</taxon>
        <taxon>Vertebrata</taxon>
        <taxon>Euteleostomi</taxon>
        <taxon>Lepidosauria</taxon>
        <taxon>Squamata</taxon>
        <taxon>Bifurcata</taxon>
        <taxon>Unidentata</taxon>
        <taxon>Episquamata</taxon>
        <taxon>Toxicofera</taxon>
        <taxon>Iguania</taxon>
        <taxon>Dactyloidae</taxon>
        <taxon>Anolis</taxon>
    </lineage>
</organism>
<comment type="subcellular location">
    <subcellularLocation>
        <location evidence="1">Membrane</location>
        <topology evidence="1">Single-pass type II membrane protein</topology>
    </subcellularLocation>
</comment>
<dbReference type="PROSITE" id="PS00135">
    <property type="entry name" value="TRYPSIN_SER"/>
    <property type="match status" value="1"/>
</dbReference>
<dbReference type="GO" id="GO:0005576">
    <property type="term" value="C:extracellular region"/>
    <property type="evidence" value="ECO:0007669"/>
    <property type="project" value="UniProtKB-ARBA"/>
</dbReference>
<dbReference type="Ensembl" id="ENSACAT00000013223.3">
    <property type="protein sequence ID" value="ENSACAP00000012964.3"/>
    <property type="gene ID" value="ENSACAG00000013144.3"/>
</dbReference>
<dbReference type="InterPro" id="IPR009003">
    <property type="entry name" value="Peptidase_S1_PA"/>
</dbReference>
<keyword evidence="3 11" id="KW-0645">Protease</keyword>
<dbReference type="CDD" id="cd00190">
    <property type="entry name" value="Tryp_SPc"/>
    <property type="match status" value="1"/>
</dbReference>
<evidence type="ECO:0000313" key="15">
    <source>
        <dbReference type="Ensembl" id="ENSACAP00000012964.3"/>
    </source>
</evidence>
<feature type="transmembrane region" description="Helical" evidence="12">
    <location>
        <begin position="72"/>
        <end position="93"/>
    </location>
</feature>
<keyword evidence="5 11" id="KW-0378">Hydrolase</keyword>
<evidence type="ECO:0000256" key="4">
    <source>
        <dbReference type="ARBA" id="ARBA00022692"/>
    </source>
</evidence>
<dbReference type="InterPro" id="IPR001254">
    <property type="entry name" value="Trypsin_dom"/>
</dbReference>
<evidence type="ECO:0000256" key="2">
    <source>
        <dbReference type="ARBA" id="ARBA00009228"/>
    </source>
</evidence>
<keyword evidence="10" id="KW-1015">Disulfide bond</keyword>
<protein>
    <submittedName>
        <fullName evidence="15">Uncharacterized protein</fullName>
    </submittedName>
</protein>
<dbReference type="Gene3D" id="2.40.10.10">
    <property type="entry name" value="Trypsin-like serine proteases"/>
    <property type="match status" value="2"/>
</dbReference>
<dbReference type="SUPFAM" id="SSF50494">
    <property type="entry name" value="Trypsin-like serine proteases"/>
    <property type="match status" value="1"/>
</dbReference>
<dbReference type="GO" id="GO:0008236">
    <property type="term" value="F:serine-type peptidase activity"/>
    <property type="evidence" value="ECO:0000318"/>
    <property type="project" value="GO_Central"/>
</dbReference>
<dbReference type="PROSITE" id="PS50240">
    <property type="entry name" value="TRYPSIN_DOM"/>
    <property type="match status" value="1"/>
</dbReference>
<proteinExistence type="inferred from homology"/>
<dbReference type="Gene3D" id="3.30.70.960">
    <property type="entry name" value="SEA domain"/>
    <property type="match status" value="1"/>
</dbReference>
<evidence type="ECO:0000256" key="5">
    <source>
        <dbReference type="ARBA" id="ARBA00022801"/>
    </source>
</evidence>
<dbReference type="GO" id="GO:0004252">
    <property type="term" value="F:serine-type endopeptidase activity"/>
    <property type="evidence" value="ECO:0007669"/>
    <property type="project" value="InterPro"/>
</dbReference>
<dbReference type="GO" id="GO:0006508">
    <property type="term" value="P:proteolysis"/>
    <property type="evidence" value="ECO:0007669"/>
    <property type="project" value="UniProtKB-KW"/>
</dbReference>
<keyword evidence="4 12" id="KW-0812">Transmembrane</keyword>
<evidence type="ECO:0000256" key="7">
    <source>
        <dbReference type="ARBA" id="ARBA00022968"/>
    </source>
</evidence>
<dbReference type="MEROPS" id="S01.021"/>
<reference evidence="15" key="3">
    <citation type="submission" date="2025-09" db="UniProtKB">
        <authorList>
            <consortium name="Ensembl"/>
        </authorList>
    </citation>
    <scope>IDENTIFICATION</scope>
</reference>
<dbReference type="InterPro" id="IPR036364">
    <property type="entry name" value="SEA_dom_sf"/>
</dbReference>
<keyword evidence="6 11" id="KW-0720">Serine protease</keyword>
<dbReference type="Pfam" id="PF00089">
    <property type="entry name" value="Trypsin"/>
    <property type="match status" value="1"/>
</dbReference>
<evidence type="ECO:0000256" key="11">
    <source>
        <dbReference type="RuleBase" id="RU363034"/>
    </source>
</evidence>
<dbReference type="eggNOG" id="KOG3627">
    <property type="taxonomic scope" value="Eukaryota"/>
</dbReference>
<evidence type="ECO:0000256" key="9">
    <source>
        <dbReference type="ARBA" id="ARBA00023136"/>
    </source>
</evidence>
<dbReference type="InterPro" id="IPR001314">
    <property type="entry name" value="Peptidase_S1A"/>
</dbReference>
<dbReference type="GO" id="GO:0035821">
    <property type="term" value="P:modulation of process of another organism"/>
    <property type="evidence" value="ECO:0007669"/>
    <property type="project" value="UniProtKB-ARBA"/>
</dbReference>
<dbReference type="Pfam" id="PF01390">
    <property type="entry name" value="SEA"/>
    <property type="match status" value="1"/>
</dbReference>
<feature type="domain" description="Peptidase S1" evidence="14">
    <location>
        <begin position="240"/>
        <end position="471"/>
    </location>
</feature>
<dbReference type="InParanoid" id="L7N002"/>
<comment type="similarity">
    <text evidence="2">Belongs to the peptidase S1 family. Snake venom subfamily.</text>
</comment>
<dbReference type="STRING" id="28377.ENSACAP00000012964"/>
<dbReference type="PANTHER" id="PTHR24252">
    <property type="entry name" value="ACROSIN-RELATED"/>
    <property type="match status" value="1"/>
</dbReference>
<sequence length="472" mass="53802">MKEFQLPIFPACHARQCENCAFQQHFPCVYDFIQPRLGAHIDYQSYHHHRPWGLQRSQLSPRRAKCFEPWKIALIVLAIVFVAAIIGFLIFYLQNDQRMFYYSGNFKISGVQYNNDLSRQSSDDFRDAGIWIEKLMHETFHNSVLRHKYRGSRLVRVSPDTGGVIAQVVLMFLFSSNDDKMVHRSTINRILRQRLKMYPGSTHIDLASSSLTDIKQQTAETILNDFCGLRYNKSAGTSRITGGQAISRSGEWPWQVSLQRANLHRCGATLISNTWLLSAAHCFREARDPRKWTVTFGTYLKPPLMIRRVKTIIVHEKYKYPAHEYDIAVLQLARRVEFTTAVRQVCLPDARDVFPYNIDAVITGWGAVSNDGQTPNVLQEATVKLIDSDTCNRKEVYNGAITPGMLCAGYLEGGVDSCQGDSGGPLVVPDIRNMWYLAGIVSWGDECGKPNKPGVYTRVTYFRDWITQRTGL</sequence>
<evidence type="ECO:0000256" key="1">
    <source>
        <dbReference type="ARBA" id="ARBA00004606"/>
    </source>
</evidence>
<dbReference type="Bgee" id="ENSACAG00000013144">
    <property type="expression patterns" value="Expressed in embryonic post-anal tail and 1 other cell type or tissue"/>
</dbReference>
<reference evidence="15" key="2">
    <citation type="submission" date="2025-08" db="UniProtKB">
        <authorList>
            <consortium name="Ensembl"/>
        </authorList>
    </citation>
    <scope>IDENTIFICATION</scope>
</reference>
<keyword evidence="9 12" id="KW-0472">Membrane</keyword>
<evidence type="ECO:0000313" key="16">
    <source>
        <dbReference type="Proteomes" id="UP000001646"/>
    </source>
</evidence>
<dbReference type="InterPro" id="IPR033116">
    <property type="entry name" value="TRYPSIN_SER"/>
</dbReference>
<evidence type="ECO:0000256" key="6">
    <source>
        <dbReference type="ARBA" id="ARBA00022825"/>
    </source>
</evidence>
<dbReference type="GO" id="GO:0005886">
    <property type="term" value="C:plasma membrane"/>
    <property type="evidence" value="ECO:0000318"/>
    <property type="project" value="GO_Central"/>
</dbReference>
<dbReference type="FunFam" id="2.40.10.10:FF:000003">
    <property type="entry name" value="Transmembrane serine protease 3"/>
    <property type="match status" value="1"/>
</dbReference>
<accession>L7N002</accession>
<evidence type="ECO:0000256" key="3">
    <source>
        <dbReference type="ARBA" id="ARBA00022670"/>
    </source>
</evidence>
<dbReference type="InterPro" id="IPR018114">
    <property type="entry name" value="TRYPSIN_HIS"/>
</dbReference>
<evidence type="ECO:0000256" key="8">
    <source>
        <dbReference type="ARBA" id="ARBA00022989"/>
    </source>
</evidence>
<evidence type="ECO:0000259" key="14">
    <source>
        <dbReference type="PROSITE" id="PS50240"/>
    </source>
</evidence>
<evidence type="ECO:0000256" key="12">
    <source>
        <dbReference type="SAM" id="Phobius"/>
    </source>
</evidence>
<dbReference type="Proteomes" id="UP000001646">
    <property type="component" value="Chromosome 6"/>
</dbReference>
<keyword evidence="7" id="KW-0735">Signal-anchor</keyword>
<reference evidence="15 16" key="1">
    <citation type="submission" date="2009-12" db="EMBL/GenBank/DDBJ databases">
        <title>The Genome Sequence of Anolis carolinensis (Green Anole Lizard).</title>
        <authorList>
            <consortium name="The Genome Sequencing Platform"/>
            <person name="Di Palma F."/>
            <person name="Alfoldi J."/>
            <person name="Heiman D."/>
            <person name="Young S."/>
            <person name="Grabherr M."/>
            <person name="Johnson J."/>
            <person name="Lander E.S."/>
            <person name="Lindblad-Toh K."/>
        </authorList>
    </citation>
    <scope>NUCLEOTIDE SEQUENCE [LARGE SCALE GENOMIC DNA]</scope>
    <source>
        <strain evidence="15 16">JBL SC #1</strain>
    </source>
</reference>
<dbReference type="SMART" id="SM00020">
    <property type="entry name" value="Tryp_SPc"/>
    <property type="match status" value="1"/>
</dbReference>
<dbReference type="GeneTree" id="ENSGT00940000163094"/>
<evidence type="ECO:0000259" key="13">
    <source>
        <dbReference type="PROSITE" id="PS50024"/>
    </source>
</evidence>
<dbReference type="InterPro" id="IPR000082">
    <property type="entry name" value="SEA_dom"/>
</dbReference>
<name>L7N002_ANOCA</name>
<keyword evidence="8 12" id="KW-1133">Transmembrane helix</keyword>
<dbReference type="PROSITE" id="PS00134">
    <property type="entry name" value="TRYPSIN_HIS"/>
    <property type="match status" value="1"/>
</dbReference>
<feature type="domain" description="SEA" evidence="13">
    <location>
        <begin position="98"/>
        <end position="216"/>
    </location>
</feature>
<evidence type="ECO:0000256" key="10">
    <source>
        <dbReference type="ARBA" id="ARBA00023157"/>
    </source>
</evidence>
<dbReference type="HOGENOM" id="CLU_006842_19_0_1"/>
<keyword evidence="16" id="KW-1185">Reference proteome</keyword>
<dbReference type="PRINTS" id="PR00722">
    <property type="entry name" value="CHYMOTRYPSIN"/>
</dbReference>
<dbReference type="PROSITE" id="PS50024">
    <property type="entry name" value="SEA"/>
    <property type="match status" value="1"/>
</dbReference>